<feature type="compositionally biased region" description="Low complexity" evidence="9">
    <location>
        <begin position="147"/>
        <end position="178"/>
    </location>
</feature>
<dbReference type="Pfam" id="PF00249">
    <property type="entry name" value="Myb_DNA-binding"/>
    <property type="match status" value="1"/>
</dbReference>
<dbReference type="Gene3D" id="1.10.10.10">
    <property type="entry name" value="Winged helix-like DNA-binding domain superfamily/Winged helix DNA-binding domain"/>
    <property type="match status" value="1"/>
</dbReference>
<sequence>EQAKEHLAKQSQEVIIPSYAAWFDLSGVHENERNALPEFFNGRSRSKTPTVYVEYRDFMINTYRLAPSEYLTVTACRRNLAGDVCAIIRVHAFLEQWGLINYQVDADSRPSNVAPPFTGHFRVSVDTPRGIQPYLPAASSSTQVPLPSTTSGPATSTAPAASAASATTTTSTKTDAAPNLDLRKPLYTSDGVPEGLVVEESKGNKIPQAPIKPDHYHCHTCGVECSRVRYHNLKHRGVSLCPSCYVDGRFPFSFSSADFLRVQGPPPTSSAGAVSDEEEIKPWAEAETLRLLEGIEMFDEDWNKVAAHVGTRSREACVLHFLRIPIEEPYLGASEAELGPLQYARMPFSQADNPVLSVVAFLASVVNPGVASAAAKAALGSLVDPEEMRMGKGKVLEGEEEKGEGEAGTKGKADKAVSEDKDKDGDATMENQPASKDKDASLPESRLQEAAATALASAAAKAKAMASYEEREVRRLVDTLIEAQVRKLELKMRQFEELEESLERQRALLEYQREALVKEKLEWRR</sequence>
<evidence type="ECO:0000256" key="3">
    <source>
        <dbReference type="ARBA" id="ARBA00022833"/>
    </source>
</evidence>
<evidence type="ECO:0000256" key="4">
    <source>
        <dbReference type="ARBA" id="ARBA00023015"/>
    </source>
</evidence>
<dbReference type="GO" id="GO:0003677">
    <property type="term" value="F:DNA binding"/>
    <property type="evidence" value="ECO:0007669"/>
    <property type="project" value="UniProtKB-KW"/>
</dbReference>
<dbReference type="GO" id="GO:0016514">
    <property type="term" value="C:SWI/SNF complex"/>
    <property type="evidence" value="ECO:0007669"/>
    <property type="project" value="TreeGrafter"/>
</dbReference>
<dbReference type="InterPro" id="IPR017884">
    <property type="entry name" value="SANT_dom"/>
</dbReference>
<dbReference type="InterPro" id="IPR009057">
    <property type="entry name" value="Homeodomain-like_sf"/>
</dbReference>
<evidence type="ECO:0000256" key="2">
    <source>
        <dbReference type="ARBA" id="ARBA00022771"/>
    </source>
</evidence>
<dbReference type="PROSITE" id="PS51293">
    <property type="entry name" value="SANT"/>
    <property type="match status" value="1"/>
</dbReference>
<feature type="region of interest" description="Disordered" evidence="9">
    <location>
        <begin position="132"/>
        <end position="188"/>
    </location>
</feature>
<gene>
    <name evidence="13" type="ORF">BJ684DRAFT_4706</name>
</gene>
<evidence type="ECO:0000256" key="9">
    <source>
        <dbReference type="SAM" id="MobiDB-lite"/>
    </source>
</evidence>
<dbReference type="OrthoDB" id="118550at2759"/>
<dbReference type="Gene3D" id="1.10.10.60">
    <property type="entry name" value="Homeodomain-like"/>
    <property type="match status" value="1"/>
</dbReference>
<keyword evidence="14" id="KW-1185">Reference proteome</keyword>
<dbReference type="FunFam" id="1.10.10.10:FF:000020">
    <property type="entry name" value="SWI/SNF complex subunit SMARCC2 isoform c"/>
    <property type="match status" value="1"/>
</dbReference>
<feature type="non-terminal residue" evidence="13">
    <location>
        <position position="525"/>
    </location>
</feature>
<evidence type="ECO:0000256" key="5">
    <source>
        <dbReference type="ARBA" id="ARBA00023125"/>
    </source>
</evidence>
<organism evidence="13 14">
    <name type="scientific">Piptocephalis cylindrospora</name>
    <dbReference type="NCBI Taxonomy" id="1907219"/>
    <lineage>
        <taxon>Eukaryota</taxon>
        <taxon>Fungi</taxon>
        <taxon>Fungi incertae sedis</taxon>
        <taxon>Zoopagomycota</taxon>
        <taxon>Zoopagomycotina</taxon>
        <taxon>Zoopagomycetes</taxon>
        <taxon>Zoopagales</taxon>
        <taxon>Piptocephalidaceae</taxon>
        <taxon>Piptocephalis</taxon>
    </lineage>
</organism>
<dbReference type="InterPro" id="IPR007526">
    <property type="entry name" value="SWIRM"/>
</dbReference>
<keyword evidence="5" id="KW-0238">DNA-binding</keyword>
<dbReference type="InterPro" id="IPR041984">
    <property type="entry name" value="Rsc8/Ssr1/Ssr2_ZZ"/>
</dbReference>
<keyword evidence="1" id="KW-0479">Metal-binding</keyword>
<accession>A0A4P9Y2D6</accession>
<dbReference type="InterPro" id="IPR000433">
    <property type="entry name" value="Znf_ZZ"/>
</dbReference>
<keyword evidence="2" id="KW-0863">Zinc-finger</keyword>
<proteinExistence type="predicted"/>
<dbReference type="CDD" id="cd00167">
    <property type="entry name" value="SANT"/>
    <property type="match status" value="1"/>
</dbReference>
<evidence type="ECO:0000259" key="12">
    <source>
        <dbReference type="PROSITE" id="PS51293"/>
    </source>
</evidence>
<feature type="non-terminal residue" evidence="13">
    <location>
        <position position="1"/>
    </location>
</feature>
<keyword evidence="4" id="KW-0805">Transcription regulation</keyword>
<feature type="domain" description="SWIRM" evidence="11">
    <location>
        <begin position="14"/>
        <end position="111"/>
    </location>
</feature>
<dbReference type="FunFam" id="1.10.10.60:FF:000014">
    <property type="entry name" value="SWI/SNF complex subunit SMARCC2 isoform C"/>
    <property type="match status" value="1"/>
</dbReference>
<keyword evidence="6" id="KW-0804">Transcription</keyword>
<dbReference type="PANTHER" id="PTHR12802">
    <property type="entry name" value="SWI/SNF COMPLEX-RELATED"/>
    <property type="match status" value="1"/>
</dbReference>
<dbReference type="SMART" id="SM00717">
    <property type="entry name" value="SANT"/>
    <property type="match status" value="1"/>
</dbReference>
<dbReference type="EMBL" id="KZ988142">
    <property type="protein sequence ID" value="RKP12985.1"/>
    <property type="molecule type" value="Genomic_DNA"/>
</dbReference>
<evidence type="ECO:0000256" key="7">
    <source>
        <dbReference type="ARBA" id="ARBA00023242"/>
    </source>
</evidence>
<dbReference type="AlphaFoldDB" id="A0A4P9Y2D6"/>
<dbReference type="InterPro" id="IPR036388">
    <property type="entry name" value="WH-like_DNA-bd_sf"/>
</dbReference>
<feature type="coiled-coil region" evidence="8">
    <location>
        <begin position="481"/>
        <end position="519"/>
    </location>
</feature>
<feature type="region of interest" description="Disordered" evidence="9">
    <location>
        <begin position="394"/>
        <end position="449"/>
    </location>
</feature>
<keyword evidence="3" id="KW-0862">Zinc</keyword>
<dbReference type="SUPFAM" id="SSF46689">
    <property type="entry name" value="Homeodomain-like"/>
    <property type="match status" value="2"/>
</dbReference>
<dbReference type="InterPro" id="IPR001005">
    <property type="entry name" value="SANT/Myb"/>
</dbReference>
<feature type="domain" description="Myb-like" evidence="10">
    <location>
        <begin position="282"/>
        <end position="325"/>
    </location>
</feature>
<evidence type="ECO:0000313" key="14">
    <source>
        <dbReference type="Proteomes" id="UP000267251"/>
    </source>
</evidence>
<dbReference type="GO" id="GO:0006355">
    <property type="term" value="P:regulation of DNA-templated transcription"/>
    <property type="evidence" value="ECO:0007669"/>
    <property type="project" value="UniProtKB-ARBA"/>
</dbReference>
<dbReference type="GO" id="GO:0008270">
    <property type="term" value="F:zinc ion binding"/>
    <property type="evidence" value="ECO:0007669"/>
    <property type="project" value="UniProtKB-KW"/>
</dbReference>
<name>A0A4P9Y2D6_9FUNG</name>
<evidence type="ECO:0000256" key="8">
    <source>
        <dbReference type="SAM" id="Coils"/>
    </source>
</evidence>
<dbReference type="SMART" id="SM00291">
    <property type="entry name" value="ZnF_ZZ"/>
    <property type="match status" value="1"/>
</dbReference>
<dbReference type="PROSITE" id="PS50090">
    <property type="entry name" value="MYB_LIKE"/>
    <property type="match status" value="1"/>
</dbReference>
<reference evidence="14" key="1">
    <citation type="journal article" date="2018" name="Nat. Microbiol.">
        <title>Leveraging single-cell genomics to expand the fungal tree of life.</title>
        <authorList>
            <person name="Ahrendt S.R."/>
            <person name="Quandt C.A."/>
            <person name="Ciobanu D."/>
            <person name="Clum A."/>
            <person name="Salamov A."/>
            <person name="Andreopoulos B."/>
            <person name="Cheng J.F."/>
            <person name="Woyke T."/>
            <person name="Pelin A."/>
            <person name="Henrissat B."/>
            <person name="Reynolds N.K."/>
            <person name="Benny G.L."/>
            <person name="Smith M.E."/>
            <person name="James T.Y."/>
            <person name="Grigoriev I.V."/>
        </authorList>
    </citation>
    <scope>NUCLEOTIDE SEQUENCE [LARGE SCALE GENOMIC DNA]</scope>
</reference>
<dbReference type="PROSITE" id="PS50934">
    <property type="entry name" value="SWIRM"/>
    <property type="match status" value="1"/>
</dbReference>
<feature type="compositionally biased region" description="Basic and acidic residues" evidence="9">
    <location>
        <begin position="404"/>
        <end position="426"/>
    </location>
</feature>
<feature type="domain" description="SANT" evidence="12">
    <location>
        <begin position="278"/>
        <end position="329"/>
    </location>
</feature>
<dbReference type="InterPro" id="IPR032451">
    <property type="entry name" value="SMARCC_C"/>
</dbReference>
<dbReference type="Pfam" id="PF00569">
    <property type="entry name" value="ZZ"/>
    <property type="match status" value="1"/>
</dbReference>
<evidence type="ECO:0000256" key="6">
    <source>
        <dbReference type="ARBA" id="ARBA00023163"/>
    </source>
</evidence>
<evidence type="ECO:0000313" key="13">
    <source>
        <dbReference type="EMBL" id="RKP12985.1"/>
    </source>
</evidence>
<dbReference type="Proteomes" id="UP000267251">
    <property type="component" value="Unassembled WGS sequence"/>
</dbReference>
<keyword evidence="8" id="KW-0175">Coiled coil</keyword>
<dbReference type="Pfam" id="PF16495">
    <property type="entry name" value="SWIRM-assoc_1"/>
    <property type="match status" value="1"/>
</dbReference>
<protein>
    <submittedName>
        <fullName evidence="13">SWIRM domain-containing protein</fullName>
    </submittedName>
</protein>
<dbReference type="PANTHER" id="PTHR12802:SF41">
    <property type="entry name" value="BRAHMA ASSOCIATED PROTEIN 155 KDA"/>
    <property type="match status" value="1"/>
</dbReference>
<evidence type="ECO:0000259" key="10">
    <source>
        <dbReference type="PROSITE" id="PS50090"/>
    </source>
</evidence>
<keyword evidence="7" id="KW-0539">Nucleus</keyword>
<evidence type="ECO:0000256" key="1">
    <source>
        <dbReference type="ARBA" id="ARBA00022723"/>
    </source>
</evidence>
<evidence type="ECO:0000259" key="11">
    <source>
        <dbReference type="PROSITE" id="PS50934"/>
    </source>
</evidence>
<dbReference type="Pfam" id="PF04433">
    <property type="entry name" value="SWIRM"/>
    <property type="match status" value="1"/>
</dbReference>
<dbReference type="CDD" id="cd02336">
    <property type="entry name" value="ZZ_RSC8"/>
    <property type="match status" value="1"/>
</dbReference>